<reference evidence="3" key="1">
    <citation type="submission" date="2016-11" db="EMBL/GenBank/DDBJ databases">
        <authorList>
            <person name="Varghese N."/>
            <person name="Submissions S."/>
        </authorList>
    </citation>
    <scope>NUCLEOTIDE SEQUENCE [LARGE SCALE GENOMIC DNA]</scope>
    <source>
        <strain evidence="3">DSM 44671</strain>
    </source>
</reference>
<organism evidence="2 3">
    <name type="scientific">Amycolatopsis australiensis</name>
    <dbReference type="NCBI Taxonomy" id="546364"/>
    <lineage>
        <taxon>Bacteria</taxon>
        <taxon>Bacillati</taxon>
        <taxon>Actinomycetota</taxon>
        <taxon>Actinomycetes</taxon>
        <taxon>Pseudonocardiales</taxon>
        <taxon>Pseudonocardiaceae</taxon>
        <taxon>Amycolatopsis</taxon>
    </lineage>
</organism>
<dbReference type="PROSITE" id="PS50801">
    <property type="entry name" value="STAS"/>
    <property type="match status" value="1"/>
</dbReference>
<sequence>MTFRHPEERPADARDELTVSVRSLDGARIVAAEGTVDLHTAGQLTDAITAALAHQPTRLVIDLTAVRFLSAAGLHVLLKADHAAGDRTQVKVVATGPALHTITLTALDRVLAVHPTLADATGH</sequence>
<keyword evidence="3" id="KW-1185">Reference proteome</keyword>
<evidence type="ECO:0000313" key="3">
    <source>
        <dbReference type="Proteomes" id="UP000182740"/>
    </source>
</evidence>
<dbReference type="SUPFAM" id="SSF52091">
    <property type="entry name" value="SpoIIaa-like"/>
    <property type="match status" value="1"/>
</dbReference>
<protein>
    <submittedName>
        <fullName evidence="2">Anti-anti-sigma factor</fullName>
    </submittedName>
</protein>
<dbReference type="PANTHER" id="PTHR33495">
    <property type="entry name" value="ANTI-SIGMA FACTOR ANTAGONIST TM_1081-RELATED-RELATED"/>
    <property type="match status" value="1"/>
</dbReference>
<dbReference type="RefSeq" id="WP_072479869.1">
    <property type="nucleotide sequence ID" value="NZ_FPJG01000006.1"/>
</dbReference>
<evidence type="ECO:0000259" key="1">
    <source>
        <dbReference type="PROSITE" id="PS50801"/>
    </source>
</evidence>
<dbReference type="InterPro" id="IPR002645">
    <property type="entry name" value="STAS_dom"/>
</dbReference>
<dbReference type="AlphaFoldDB" id="A0A1K1SRE3"/>
<dbReference type="STRING" id="546364.SAMN04489730_6558"/>
<proteinExistence type="predicted"/>
<gene>
    <name evidence="2" type="ORF">SAMN04489730_6558</name>
</gene>
<dbReference type="Gene3D" id="3.30.750.24">
    <property type="entry name" value="STAS domain"/>
    <property type="match status" value="1"/>
</dbReference>
<dbReference type="PANTHER" id="PTHR33495:SF2">
    <property type="entry name" value="ANTI-SIGMA FACTOR ANTAGONIST TM_1081-RELATED"/>
    <property type="match status" value="1"/>
</dbReference>
<evidence type="ECO:0000313" key="2">
    <source>
        <dbReference type="EMBL" id="SFW86992.1"/>
    </source>
</evidence>
<dbReference type="GO" id="GO:0043856">
    <property type="term" value="F:anti-sigma factor antagonist activity"/>
    <property type="evidence" value="ECO:0007669"/>
    <property type="project" value="TreeGrafter"/>
</dbReference>
<dbReference type="Proteomes" id="UP000182740">
    <property type="component" value="Unassembled WGS sequence"/>
</dbReference>
<dbReference type="InterPro" id="IPR036513">
    <property type="entry name" value="STAS_dom_sf"/>
</dbReference>
<feature type="domain" description="STAS" evidence="1">
    <location>
        <begin position="17"/>
        <end position="123"/>
    </location>
</feature>
<accession>A0A1K1SRE3</accession>
<dbReference type="Pfam" id="PF01740">
    <property type="entry name" value="STAS"/>
    <property type="match status" value="1"/>
</dbReference>
<dbReference type="EMBL" id="FPJG01000006">
    <property type="protein sequence ID" value="SFW86992.1"/>
    <property type="molecule type" value="Genomic_DNA"/>
</dbReference>
<name>A0A1K1SRE3_9PSEU</name>
<dbReference type="CDD" id="cd07043">
    <property type="entry name" value="STAS_anti-anti-sigma_factors"/>
    <property type="match status" value="1"/>
</dbReference>